<dbReference type="Pfam" id="PF01553">
    <property type="entry name" value="Acyltransferase"/>
    <property type="match status" value="1"/>
</dbReference>
<comment type="caution">
    <text evidence="6">The sequence shown here is derived from an EMBL/GenBank/DDBJ whole genome shotgun (WGS) entry which is preliminary data.</text>
</comment>
<keyword evidence="7" id="KW-1185">Reference proteome</keyword>
<dbReference type="PANTHER" id="PTHR10434:SF11">
    <property type="entry name" value="1-ACYL-SN-GLYCEROL-3-PHOSPHATE ACYLTRANSFERASE"/>
    <property type="match status" value="1"/>
</dbReference>
<sequence>MSQMRSAVFAVTFYVGSFLIIMVTVPALILPRGFVFGIARVWSWYHRQCCRFVLGYRIVVEGTQPKEQALYAIKHESFFEAIDAPTFTGGPVIPFAKIELMRIPVWGRAARQYGVIGVDRDTGAQAIRQISRAARELKPEGRDFVIFPEGTRIPHNQPGTLQAGLYAVYKILGLPLVPVAVDSGPLYQTKPKRSGTITYRIGEVVPPGLSRDEMEARVFAAINALNDLPETTA</sequence>
<evidence type="ECO:0000256" key="2">
    <source>
        <dbReference type="ARBA" id="ARBA00022679"/>
    </source>
</evidence>
<evidence type="ECO:0000313" key="7">
    <source>
        <dbReference type="Proteomes" id="UP000283003"/>
    </source>
</evidence>
<dbReference type="OrthoDB" id="5290997at2"/>
<organism evidence="6 7">
    <name type="scientific">Croceicoccus ponticola</name>
    <dbReference type="NCBI Taxonomy" id="2217664"/>
    <lineage>
        <taxon>Bacteria</taxon>
        <taxon>Pseudomonadati</taxon>
        <taxon>Pseudomonadota</taxon>
        <taxon>Alphaproteobacteria</taxon>
        <taxon>Sphingomonadales</taxon>
        <taxon>Erythrobacteraceae</taxon>
        <taxon>Croceicoccus</taxon>
    </lineage>
</organism>
<keyword evidence="2 6" id="KW-0808">Transferase</keyword>
<feature type="transmembrane region" description="Helical" evidence="4">
    <location>
        <begin position="6"/>
        <end position="30"/>
    </location>
</feature>
<dbReference type="GO" id="GO:0006654">
    <property type="term" value="P:phosphatidic acid biosynthetic process"/>
    <property type="evidence" value="ECO:0007669"/>
    <property type="project" value="TreeGrafter"/>
</dbReference>
<keyword evidence="4" id="KW-1133">Transmembrane helix</keyword>
<feature type="domain" description="Phospholipid/glycerol acyltransferase" evidence="5">
    <location>
        <begin position="69"/>
        <end position="184"/>
    </location>
</feature>
<keyword evidence="3 6" id="KW-0012">Acyltransferase</keyword>
<dbReference type="EMBL" id="RXOL01000002">
    <property type="protein sequence ID" value="RVQ67842.1"/>
    <property type="molecule type" value="Genomic_DNA"/>
</dbReference>
<dbReference type="SUPFAM" id="SSF69593">
    <property type="entry name" value="Glycerol-3-phosphate (1)-acyltransferase"/>
    <property type="match status" value="1"/>
</dbReference>
<keyword evidence="4" id="KW-0812">Transmembrane</keyword>
<dbReference type="GO" id="GO:0003841">
    <property type="term" value="F:1-acylglycerol-3-phosphate O-acyltransferase activity"/>
    <property type="evidence" value="ECO:0007669"/>
    <property type="project" value="TreeGrafter"/>
</dbReference>
<proteinExistence type="predicted"/>
<dbReference type="AlphaFoldDB" id="A0A437GYT6"/>
<name>A0A437GYT6_9SPHN</name>
<evidence type="ECO:0000313" key="6">
    <source>
        <dbReference type="EMBL" id="RVQ67842.1"/>
    </source>
</evidence>
<evidence type="ECO:0000259" key="5">
    <source>
        <dbReference type="SMART" id="SM00563"/>
    </source>
</evidence>
<dbReference type="InterPro" id="IPR002123">
    <property type="entry name" value="Plipid/glycerol_acylTrfase"/>
</dbReference>
<accession>A0A437GYT6</accession>
<keyword evidence="4" id="KW-0472">Membrane</keyword>
<protein>
    <submittedName>
        <fullName evidence="6">1-acyl-sn-glycerol-3-phosphate acyltransferase</fullName>
    </submittedName>
</protein>
<evidence type="ECO:0000256" key="3">
    <source>
        <dbReference type="ARBA" id="ARBA00023315"/>
    </source>
</evidence>
<gene>
    <name evidence="6" type="ORF">EKN06_06170</name>
</gene>
<dbReference type="Proteomes" id="UP000283003">
    <property type="component" value="Unassembled WGS sequence"/>
</dbReference>
<dbReference type="PANTHER" id="PTHR10434">
    <property type="entry name" value="1-ACYL-SN-GLYCEROL-3-PHOSPHATE ACYLTRANSFERASE"/>
    <property type="match status" value="1"/>
</dbReference>
<dbReference type="CDD" id="cd07989">
    <property type="entry name" value="LPLAT_AGPAT-like"/>
    <property type="match status" value="1"/>
</dbReference>
<evidence type="ECO:0000256" key="1">
    <source>
        <dbReference type="ARBA" id="ARBA00005189"/>
    </source>
</evidence>
<evidence type="ECO:0000256" key="4">
    <source>
        <dbReference type="SAM" id="Phobius"/>
    </source>
</evidence>
<dbReference type="SMART" id="SM00563">
    <property type="entry name" value="PlsC"/>
    <property type="match status" value="1"/>
</dbReference>
<reference evidence="6 7" key="1">
    <citation type="submission" date="2018-12" db="EMBL/GenBank/DDBJ databases">
        <title>Croceicoccus ponticola sp. nov., a lipolytic bacterium isolated from seawater.</title>
        <authorList>
            <person name="Yoon J.-H."/>
        </authorList>
    </citation>
    <scope>NUCLEOTIDE SEQUENCE [LARGE SCALE GENOMIC DNA]</scope>
    <source>
        <strain evidence="6 7">GM-16</strain>
    </source>
</reference>
<comment type="pathway">
    <text evidence="1">Lipid metabolism.</text>
</comment>